<feature type="compositionally biased region" description="Low complexity" evidence="1">
    <location>
        <begin position="12"/>
        <end position="31"/>
    </location>
</feature>
<accession>A0A0D9XHJ3</accession>
<feature type="region of interest" description="Disordered" evidence="1">
    <location>
        <begin position="1"/>
        <end position="76"/>
    </location>
</feature>
<evidence type="ECO:0000256" key="1">
    <source>
        <dbReference type="SAM" id="MobiDB-lite"/>
    </source>
</evidence>
<dbReference type="EnsemblPlants" id="LPERR10G01080.1">
    <property type="protein sequence ID" value="LPERR10G01080.1"/>
    <property type="gene ID" value="LPERR10G01080"/>
</dbReference>
<proteinExistence type="predicted"/>
<dbReference type="AlphaFoldDB" id="A0A0D9XHJ3"/>
<dbReference type="Proteomes" id="UP000032180">
    <property type="component" value="Chromosome 10"/>
</dbReference>
<sequence>MPKISPLLAVIDGSTPDSGTPSSPLAALKSSPTPPSFMPVSYSSLPTTMKTPSMPLTMSSTDKAEKPGRLPAEVGRTTSTLPLRYTALQLLHRPEVATVAMKVNALRRSLIRPWLIYNF</sequence>
<protein>
    <submittedName>
        <fullName evidence="2">Uncharacterized protein</fullName>
    </submittedName>
</protein>
<reference evidence="2 3" key="1">
    <citation type="submission" date="2012-08" db="EMBL/GenBank/DDBJ databases">
        <title>Oryza genome evolution.</title>
        <authorList>
            <person name="Wing R.A."/>
        </authorList>
    </citation>
    <scope>NUCLEOTIDE SEQUENCE</scope>
</reference>
<reference evidence="2" key="3">
    <citation type="submission" date="2015-04" db="UniProtKB">
        <authorList>
            <consortium name="EnsemblPlants"/>
        </authorList>
    </citation>
    <scope>IDENTIFICATION</scope>
</reference>
<dbReference type="HOGENOM" id="CLU_2064857_0_0_1"/>
<name>A0A0D9XHJ3_9ORYZ</name>
<feature type="compositionally biased region" description="Polar residues" evidence="1">
    <location>
        <begin position="41"/>
        <end position="61"/>
    </location>
</feature>
<evidence type="ECO:0000313" key="3">
    <source>
        <dbReference type="Proteomes" id="UP000032180"/>
    </source>
</evidence>
<reference evidence="3" key="2">
    <citation type="submission" date="2013-12" db="EMBL/GenBank/DDBJ databases">
        <authorList>
            <person name="Yu Y."/>
            <person name="Lee S."/>
            <person name="de Baynast K."/>
            <person name="Wissotski M."/>
            <person name="Liu L."/>
            <person name="Talag J."/>
            <person name="Goicoechea J."/>
            <person name="Angelova A."/>
            <person name="Jetty R."/>
            <person name="Kudrna D."/>
            <person name="Golser W."/>
            <person name="Rivera L."/>
            <person name="Zhang J."/>
            <person name="Wing R."/>
        </authorList>
    </citation>
    <scope>NUCLEOTIDE SEQUENCE</scope>
</reference>
<evidence type="ECO:0000313" key="2">
    <source>
        <dbReference type="EnsemblPlants" id="LPERR10G01080.1"/>
    </source>
</evidence>
<organism evidence="2 3">
    <name type="scientific">Leersia perrieri</name>
    <dbReference type="NCBI Taxonomy" id="77586"/>
    <lineage>
        <taxon>Eukaryota</taxon>
        <taxon>Viridiplantae</taxon>
        <taxon>Streptophyta</taxon>
        <taxon>Embryophyta</taxon>
        <taxon>Tracheophyta</taxon>
        <taxon>Spermatophyta</taxon>
        <taxon>Magnoliopsida</taxon>
        <taxon>Liliopsida</taxon>
        <taxon>Poales</taxon>
        <taxon>Poaceae</taxon>
        <taxon>BOP clade</taxon>
        <taxon>Oryzoideae</taxon>
        <taxon>Oryzeae</taxon>
        <taxon>Oryzinae</taxon>
        <taxon>Leersia</taxon>
    </lineage>
</organism>
<dbReference type="Gramene" id="LPERR10G01080.1">
    <property type="protein sequence ID" value="LPERR10G01080.1"/>
    <property type="gene ID" value="LPERR10G01080"/>
</dbReference>
<keyword evidence="3" id="KW-1185">Reference proteome</keyword>